<gene>
    <name evidence="1" type="ORF">GCM10008957_31330</name>
</gene>
<proteinExistence type="predicted"/>
<reference evidence="1" key="2">
    <citation type="submission" date="2020-09" db="EMBL/GenBank/DDBJ databases">
        <authorList>
            <person name="Sun Q."/>
            <person name="Ohkuma M."/>
        </authorList>
    </citation>
    <scope>NUCLEOTIDE SEQUENCE</scope>
    <source>
        <strain evidence="1">JCM 31311</strain>
    </source>
</reference>
<name>A0A918CCX8_9DEIO</name>
<sequence>MRKRPDKIEESVEVSEARRARLDQLIQERGGMSEVAAASGIDRVHLEKLTTQKPTYRRDILSLRADTIAKLLDALQISDDAAIRELNIPPTHQKRWRTLREAPMGQKARDLTGHIQVLLKEPLAYTLQPGFVLTVDQHNILSGDILTRLNGRILILPADALPEQAEALGQIVLVDTLVRRPVPGP</sequence>
<comment type="caution">
    <text evidence="1">The sequence shown here is derived from an EMBL/GenBank/DDBJ whole genome shotgun (WGS) entry which is preliminary data.</text>
</comment>
<organism evidence="1 2">
    <name type="scientific">Deinococcus ruber</name>
    <dbReference type="NCBI Taxonomy" id="1848197"/>
    <lineage>
        <taxon>Bacteria</taxon>
        <taxon>Thermotogati</taxon>
        <taxon>Deinococcota</taxon>
        <taxon>Deinococci</taxon>
        <taxon>Deinococcales</taxon>
        <taxon>Deinococcaceae</taxon>
        <taxon>Deinococcus</taxon>
    </lineage>
</organism>
<dbReference type="AlphaFoldDB" id="A0A918CCX8"/>
<keyword evidence="2" id="KW-1185">Reference proteome</keyword>
<evidence type="ECO:0000313" key="1">
    <source>
        <dbReference type="EMBL" id="GGR16415.1"/>
    </source>
</evidence>
<dbReference type="Proteomes" id="UP000603865">
    <property type="component" value="Unassembled WGS sequence"/>
</dbReference>
<evidence type="ECO:0000313" key="2">
    <source>
        <dbReference type="Proteomes" id="UP000603865"/>
    </source>
</evidence>
<reference evidence="1" key="1">
    <citation type="journal article" date="2014" name="Int. J. Syst. Evol. Microbiol.">
        <title>Complete genome sequence of Corynebacterium casei LMG S-19264T (=DSM 44701T), isolated from a smear-ripened cheese.</title>
        <authorList>
            <consortium name="US DOE Joint Genome Institute (JGI-PGF)"/>
            <person name="Walter F."/>
            <person name="Albersmeier A."/>
            <person name="Kalinowski J."/>
            <person name="Ruckert C."/>
        </authorList>
    </citation>
    <scope>NUCLEOTIDE SEQUENCE</scope>
    <source>
        <strain evidence="1">JCM 31311</strain>
    </source>
</reference>
<dbReference type="EMBL" id="BMQL01000019">
    <property type="protein sequence ID" value="GGR16415.1"/>
    <property type="molecule type" value="Genomic_DNA"/>
</dbReference>
<accession>A0A918CCX8</accession>
<dbReference type="RefSeq" id="WP_189091457.1">
    <property type="nucleotide sequence ID" value="NZ_BMQL01000019.1"/>
</dbReference>
<protein>
    <submittedName>
        <fullName evidence="1">Uncharacterized protein</fullName>
    </submittedName>
</protein>